<dbReference type="AlphaFoldDB" id="A0A0E9V5Q7"/>
<organism evidence="2">
    <name type="scientific">Anguilla anguilla</name>
    <name type="common">European freshwater eel</name>
    <name type="synonym">Muraena anguilla</name>
    <dbReference type="NCBI Taxonomy" id="7936"/>
    <lineage>
        <taxon>Eukaryota</taxon>
        <taxon>Metazoa</taxon>
        <taxon>Chordata</taxon>
        <taxon>Craniata</taxon>
        <taxon>Vertebrata</taxon>
        <taxon>Euteleostomi</taxon>
        <taxon>Actinopterygii</taxon>
        <taxon>Neopterygii</taxon>
        <taxon>Teleostei</taxon>
        <taxon>Anguilliformes</taxon>
        <taxon>Anguillidae</taxon>
        <taxon>Anguilla</taxon>
    </lineage>
</organism>
<name>A0A0E9V5Q7_ANGAN</name>
<reference evidence="2" key="2">
    <citation type="journal article" date="2015" name="Fish Shellfish Immunol.">
        <title>Early steps in the European eel (Anguilla anguilla)-Vibrio vulnificus interaction in the gills: Role of the RtxA13 toxin.</title>
        <authorList>
            <person name="Callol A."/>
            <person name="Pajuelo D."/>
            <person name="Ebbesson L."/>
            <person name="Teles M."/>
            <person name="MacKenzie S."/>
            <person name="Amaro C."/>
        </authorList>
    </citation>
    <scope>NUCLEOTIDE SEQUENCE</scope>
</reference>
<proteinExistence type="predicted"/>
<evidence type="ECO:0000256" key="1">
    <source>
        <dbReference type="SAM" id="MobiDB-lite"/>
    </source>
</evidence>
<evidence type="ECO:0000313" key="2">
    <source>
        <dbReference type="EMBL" id="JAH73321.1"/>
    </source>
</evidence>
<dbReference type="EMBL" id="GBXM01035256">
    <property type="protein sequence ID" value="JAH73321.1"/>
    <property type="molecule type" value="Transcribed_RNA"/>
</dbReference>
<accession>A0A0E9V5Q7</accession>
<feature type="compositionally biased region" description="Polar residues" evidence="1">
    <location>
        <begin position="31"/>
        <end position="42"/>
    </location>
</feature>
<feature type="region of interest" description="Disordered" evidence="1">
    <location>
        <begin position="16"/>
        <end position="51"/>
    </location>
</feature>
<sequence>MFSSLETNSGWVEQARGLSKTCNTNDEDSDTGLSSMHSQDSDNAAVCESLV</sequence>
<protein>
    <submittedName>
        <fullName evidence="2">Uncharacterized protein</fullName>
    </submittedName>
</protein>
<reference evidence="2" key="1">
    <citation type="submission" date="2014-11" db="EMBL/GenBank/DDBJ databases">
        <authorList>
            <person name="Amaro Gonzalez C."/>
        </authorList>
    </citation>
    <scope>NUCLEOTIDE SEQUENCE</scope>
</reference>